<sequence>MAPMLLDPPPEKLIHSETVPACSDPSILPPEYSSPRTKELWWLHGHPHSKRYSDPRLVSLAALVRHDGNVYRGQKGFLYPTSTKADCSYESMAWDEFDQVTEAVALAYARQLKTELKVANATRKQPTIALLGRGITLAYFCTQLALQKLGVRILLLAESNALNALHHLLESCNALAVVTDSRNSGADTSGIRKLDMIDVLPKGIDTDCREVDLLKFQDFGDVWERHTFIIHSSGSTGMPKPIIHTNRSMMLIARMYRLFQEFDVENWFLLFPLYHIAGISVALSNLPNGQILSFPPLSWPPSSSAIFSSWQTLASMGHPVDSVHCAPTLIENMYEYIQDHGGDFSPLTALKLLQPGGAALSQSVVKALTSNGVNVKTTYGSTEIGPPFRTIPHTRDNPRCYAFRNLYPDSKFLKMEEAGEGLYECVVYRGFELAAELWEGKPDDEPYRTNDLFIQDPPGSGFFVFQGRKDDILVHSNGENTAAGPLQLDIQSSSKLINKAVALGYSRPYVGLLVELHPEHHSSESALDQVWEAVQAVNDRYPKHSQVMRSMIRILPQGCTLPVTPKGNVKRKEVERIYAAEIEQLYSDEICPALSNGASTQPLSEYIRNLLGSLSSVPPADISDYTSFYDLGIDSRLALSLRTSLSSYLSRSVSLSTVFENNSITKLVAALSFPVTNGHINGGAESKPPSTETTNEILARLTKELASWPPRSTTKAYPQPSKEIILLTGASGSLGTALLETFSSCPSISKIYAMVRGPSNVSNLRSSLEKRGLDTSMLDNGRIEVLNFSMQDPLLGLDVEKYAKLAGEVTVVVQNAWKMDFNLGVREFEGDCLRNTMSLLRFAHAGRPKTFAFTSSISTCMGPSSAFSVPEEPIGADPTIALSTGYAQSKFIEVERLTQSAASLLSLPVKLLRIGQLCGHTRTGYWNVDEMWPIMFASSAHPDVSSIPEFKGKVVDWVPVDVAARTVSDVLLSGRGDGESGVVEVGQGQEKKVGTYSVHNIVNPAPILWSDLVSMLRSSLVSTSSSKLNKIEAIPMKDWVQRLASLAEAAASPNEVPGLRLLQFFESLAEEEGEEEGKIFETAKTQEISECLRECGRFNQGWINCNIKSWKEIGFLL</sequence>
<dbReference type="InterPro" id="IPR000873">
    <property type="entry name" value="AMP-dep_synth/lig_dom"/>
</dbReference>
<dbReference type="OrthoDB" id="429813at2759"/>
<dbReference type="InterPro" id="IPR036736">
    <property type="entry name" value="ACP-like_sf"/>
</dbReference>
<organism evidence="4 5">
    <name type="scientific">Phialocephala subalpina</name>
    <dbReference type="NCBI Taxonomy" id="576137"/>
    <lineage>
        <taxon>Eukaryota</taxon>
        <taxon>Fungi</taxon>
        <taxon>Dikarya</taxon>
        <taxon>Ascomycota</taxon>
        <taxon>Pezizomycotina</taxon>
        <taxon>Leotiomycetes</taxon>
        <taxon>Helotiales</taxon>
        <taxon>Mollisiaceae</taxon>
        <taxon>Phialocephala</taxon>
        <taxon>Phialocephala fortinii species complex</taxon>
    </lineage>
</organism>
<dbReference type="InterPro" id="IPR042099">
    <property type="entry name" value="ANL_N_sf"/>
</dbReference>
<dbReference type="Gene3D" id="1.10.1200.10">
    <property type="entry name" value="ACP-like"/>
    <property type="match status" value="1"/>
</dbReference>
<dbReference type="InterPro" id="IPR051414">
    <property type="entry name" value="Adenylate-forming_Reductase"/>
</dbReference>
<dbReference type="PROSITE" id="PS00455">
    <property type="entry name" value="AMP_BINDING"/>
    <property type="match status" value="1"/>
</dbReference>
<dbReference type="Gene3D" id="3.40.50.12780">
    <property type="entry name" value="N-terminal domain of ligase-like"/>
    <property type="match status" value="1"/>
</dbReference>
<evidence type="ECO:0000259" key="3">
    <source>
        <dbReference type="PROSITE" id="PS50075"/>
    </source>
</evidence>
<proteinExistence type="predicted"/>
<dbReference type="SUPFAM" id="SSF47336">
    <property type="entry name" value="ACP-like"/>
    <property type="match status" value="1"/>
</dbReference>
<dbReference type="SUPFAM" id="SSF51735">
    <property type="entry name" value="NAD(P)-binding Rossmann-fold domains"/>
    <property type="match status" value="1"/>
</dbReference>
<dbReference type="Pfam" id="PF00501">
    <property type="entry name" value="AMP-binding"/>
    <property type="match status" value="1"/>
</dbReference>
<evidence type="ECO:0000313" key="4">
    <source>
        <dbReference type="EMBL" id="CZR53994.1"/>
    </source>
</evidence>
<dbReference type="InterPro" id="IPR020845">
    <property type="entry name" value="AMP-binding_CS"/>
</dbReference>
<accession>A0A1L7WMI2</accession>
<dbReference type="InterPro" id="IPR009081">
    <property type="entry name" value="PP-bd_ACP"/>
</dbReference>
<dbReference type="Proteomes" id="UP000184330">
    <property type="component" value="Unassembled WGS sequence"/>
</dbReference>
<reference evidence="4 5" key="1">
    <citation type="submission" date="2016-03" db="EMBL/GenBank/DDBJ databases">
        <authorList>
            <person name="Ploux O."/>
        </authorList>
    </citation>
    <scope>NUCLEOTIDE SEQUENCE [LARGE SCALE GENOMIC DNA]</scope>
    <source>
        <strain evidence="4 5">UAMH 11012</strain>
    </source>
</reference>
<dbReference type="Pfam" id="PF00550">
    <property type="entry name" value="PP-binding"/>
    <property type="match status" value="1"/>
</dbReference>
<gene>
    <name evidence="4" type="ORF">PAC_03877</name>
</gene>
<dbReference type="Pfam" id="PF07993">
    <property type="entry name" value="NAD_binding_4"/>
    <property type="match status" value="1"/>
</dbReference>
<dbReference type="Gene3D" id="3.40.50.720">
    <property type="entry name" value="NAD(P)-binding Rossmann-like Domain"/>
    <property type="match status" value="1"/>
</dbReference>
<dbReference type="Pfam" id="PF23562">
    <property type="entry name" value="AMP-binding_C_3"/>
    <property type="match status" value="1"/>
</dbReference>
<feature type="domain" description="Carrier" evidence="3">
    <location>
        <begin position="601"/>
        <end position="675"/>
    </location>
</feature>
<keyword evidence="2" id="KW-0597">Phosphoprotein</keyword>
<dbReference type="EMBL" id="FJOG01000004">
    <property type="protein sequence ID" value="CZR53994.1"/>
    <property type="molecule type" value="Genomic_DNA"/>
</dbReference>
<evidence type="ECO:0000313" key="5">
    <source>
        <dbReference type="Proteomes" id="UP000184330"/>
    </source>
</evidence>
<dbReference type="InterPro" id="IPR036291">
    <property type="entry name" value="NAD(P)-bd_dom_sf"/>
</dbReference>
<keyword evidence="5" id="KW-1185">Reference proteome</keyword>
<protein>
    <recommendedName>
        <fullName evidence="3">Carrier domain-containing protein</fullName>
    </recommendedName>
</protein>
<keyword evidence="1" id="KW-0596">Phosphopantetheine</keyword>
<evidence type="ECO:0000256" key="1">
    <source>
        <dbReference type="ARBA" id="ARBA00022450"/>
    </source>
</evidence>
<dbReference type="InterPro" id="IPR013120">
    <property type="entry name" value="FAR_NAD-bd"/>
</dbReference>
<name>A0A1L7WMI2_9HELO</name>
<evidence type="ECO:0000256" key="2">
    <source>
        <dbReference type="ARBA" id="ARBA00022553"/>
    </source>
</evidence>
<dbReference type="PROSITE" id="PS50075">
    <property type="entry name" value="CARRIER"/>
    <property type="match status" value="1"/>
</dbReference>
<dbReference type="SUPFAM" id="SSF56801">
    <property type="entry name" value="Acetyl-CoA synthetase-like"/>
    <property type="match status" value="1"/>
</dbReference>
<dbReference type="PANTHER" id="PTHR43439">
    <property type="entry name" value="PHENYLACETATE-COENZYME A LIGASE"/>
    <property type="match status" value="1"/>
</dbReference>
<dbReference type="STRING" id="576137.A0A1L7WMI2"/>
<dbReference type="AlphaFoldDB" id="A0A1L7WMI2"/>
<dbReference type="PANTHER" id="PTHR43439:SF2">
    <property type="entry name" value="ENZYME, PUTATIVE (JCVI)-RELATED"/>
    <property type="match status" value="1"/>
</dbReference>